<evidence type="ECO:0000256" key="9">
    <source>
        <dbReference type="ARBA" id="ARBA00023136"/>
    </source>
</evidence>
<evidence type="ECO:0000256" key="2">
    <source>
        <dbReference type="ARBA" id="ARBA00004496"/>
    </source>
</evidence>
<organism evidence="11 12">
    <name type="scientific">Goodea atripinnis</name>
    <dbReference type="NCBI Taxonomy" id="208336"/>
    <lineage>
        <taxon>Eukaryota</taxon>
        <taxon>Metazoa</taxon>
        <taxon>Chordata</taxon>
        <taxon>Craniata</taxon>
        <taxon>Vertebrata</taxon>
        <taxon>Euteleostomi</taxon>
        <taxon>Actinopterygii</taxon>
        <taxon>Neopterygii</taxon>
        <taxon>Teleostei</taxon>
        <taxon>Neoteleostei</taxon>
        <taxon>Acanthomorphata</taxon>
        <taxon>Ovalentaria</taxon>
        <taxon>Atherinomorphae</taxon>
        <taxon>Cyprinodontiformes</taxon>
        <taxon>Goodeidae</taxon>
        <taxon>Goodea</taxon>
    </lineage>
</organism>
<accession>A0ABV0N2V8</accession>
<keyword evidence="7" id="KW-0653">Protein transport</keyword>
<keyword evidence="5" id="KW-0479">Metal-binding</keyword>
<evidence type="ECO:0000256" key="7">
    <source>
        <dbReference type="ARBA" id="ARBA00022927"/>
    </source>
</evidence>
<reference evidence="11 12" key="1">
    <citation type="submission" date="2021-06" db="EMBL/GenBank/DDBJ databases">
        <authorList>
            <person name="Palmer J.M."/>
        </authorList>
    </citation>
    <scope>NUCLEOTIDE SEQUENCE [LARGE SCALE GENOMIC DNA]</scope>
    <source>
        <strain evidence="11 12">GA_2019</strain>
        <tissue evidence="11">Muscle</tissue>
    </source>
</reference>
<comment type="caution">
    <text evidence="11">The sequence shown here is derived from an EMBL/GenBank/DDBJ whole genome shotgun (WGS) entry which is preliminary data.</text>
</comment>
<proteinExistence type="predicted"/>
<dbReference type="EMBL" id="JAHRIO010021805">
    <property type="protein sequence ID" value="MEQ2165708.1"/>
    <property type="molecule type" value="Genomic_DNA"/>
</dbReference>
<protein>
    <submittedName>
        <fullName evidence="11">Uncharacterized protein</fullName>
    </submittedName>
</protein>
<dbReference type="PANTHER" id="PTHR45686:SF10">
    <property type="entry name" value="ADP-RIBOSYLATION FACTOR GTPASE-ACTIVATING PROTEIN 2"/>
    <property type="match status" value="1"/>
</dbReference>
<evidence type="ECO:0000313" key="11">
    <source>
        <dbReference type="EMBL" id="MEQ2165708.1"/>
    </source>
</evidence>
<sequence>MFHGHYDSLFRLCGQKPELGQHLVWRFPVHRLLWHPSLTGSPSQLHQTAFFRQHGCSTNDTNSKYNSRAAQMYREKIRQLANAALSKYGTQRWMASLNLSPTRHAHRSVLVSLICARKLSPWKRPGFLNTGVTMGTNPTRKEVPPMGADVTSACQSSFWGQALVACPIVRYLTHVSENRG</sequence>
<evidence type="ECO:0000256" key="3">
    <source>
        <dbReference type="ARBA" id="ARBA00022448"/>
    </source>
</evidence>
<keyword evidence="3" id="KW-0813">Transport</keyword>
<gene>
    <name evidence="11" type="ORF">GOODEAATRI_019923</name>
</gene>
<keyword evidence="8" id="KW-0333">Golgi apparatus</keyword>
<evidence type="ECO:0000256" key="10">
    <source>
        <dbReference type="ARBA" id="ARBA00029433"/>
    </source>
</evidence>
<name>A0ABV0N2V8_9TELE</name>
<keyword evidence="6" id="KW-0862">Zinc</keyword>
<evidence type="ECO:0000256" key="6">
    <source>
        <dbReference type="ARBA" id="ARBA00022833"/>
    </source>
</evidence>
<keyword evidence="12" id="KW-1185">Reference proteome</keyword>
<evidence type="ECO:0000256" key="5">
    <source>
        <dbReference type="ARBA" id="ARBA00022723"/>
    </source>
</evidence>
<dbReference type="InterPro" id="IPR038508">
    <property type="entry name" value="ArfGAP_dom_sf"/>
</dbReference>
<keyword evidence="9" id="KW-0472">Membrane</keyword>
<evidence type="ECO:0000256" key="1">
    <source>
        <dbReference type="ARBA" id="ARBA00004394"/>
    </source>
</evidence>
<comment type="subcellular location">
    <subcellularLocation>
        <location evidence="2">Cytoplasm</location>
    </subcellularLocation>
    <subcellularLocation>
        <location evidence="10">Endomembrane system</location>
        <topology evidence="10">Peripheral membrane protein</topology>
        <orientation evidence="10">Cytoplasmic side</orientation>
    </subcellularLocation>
    <subcellularLocation>
        <location evidence="1">Golgi apparatus membrane</location>
    </subcellularLocation>
</comment>
<evidence type="ECO:0000313" key="12">
    <source>
        <dbReference type="Proteomes" id="UP001476798"/>
    </source>
</evidence>
<dbReference type="Gene3D" id="1.10.220.150">
    <property type="entry name" value="Arf GTPase activating protein"/>
    <property type="match status" value="1"/>
</dbReference>
<evidence type="ECO:0000256" key="4">
    <source>
        <dbReference type="ARBA" id="ARBA00022490"/>
    </source>
</evidence>
<keyword evidence="4" id="KW-0963">Cytoplasm</keyword>
<dbReference type="Proteomes" id="UP001476798">
    <property type="component" value="Unassembled WGS sequence"/>
</dbReference>
<dbReference type="PANTHER" id="PTHR45686">
    <property type="entry name" value="ADP-RIBOSYLATION FACTOR GTPASE ACTIVATING PROTEIN 3, ISOFORM H-RELATED"/>
    <property type="match status" value="1"/>
</dbReference>
<evidence type="ECO:0000256" key="8">
    <source>
        <dbReference type="ARBA" id="ARBA00023034"/>
    </source>
</evidence>